<dbReference type="Proteomes" id="UP000193144">
    <property type="component" value="Unassembled WGS sequence"/>
</dbReference>
<dbReference type="STRING" id="1231657.A0A1Y2A8K8"/>
<keyword evidence="2" id="KW-1185">Reference proteome</keyword>
<name>A0A1Y2A8K8_9PLEO</name>
<evidence type="ECO:0000313" key="2">
    <source>
        <dbReference type="Proteomes" id="UP000193144"/>
    </source>
</evidence>
<evidence type="ECO:0000313" key="1">
    <source>
        <dbReference type="EMBL" id="ORY18647.1"/>
    </source>
</evidence>
<dbReference type="AlphaFoldDB" id="A0A1Y2A8K8"/>
<comment type="caution">
    <text evidence="1">The sequence shown here is derived from an EMBL/GenBank/DDBJ whole genome shotgun (WGS) entry which is preliminary data.</text>
</comment>
<protein>
    <submittedName>
        <fullName evidence="1">Uncharacterized protein</fullName>
    </submittedName>
</protein>
<dbReference type="OrthoDB" id="1747771at2759"/>
<dbReference type="EMBL" id="MCFA01000006">
    <property type="protein sequence ID" value="ORY18647.1"/>
    <property type="molecule type" value="Genomic_DNA"/>
</dbReference>
<reference evidence="1 2" key="1">
    <citation type="submission" date="2016-07" db="EMBL/GenBank/DDBJ databases">
        <title>Pervasive Adenine N6-methylation of Active Genes in Fungi.</title>
        <authorList>
            <consortium name="DOE Joint Genome Institute"/>
            <person name="Mondo S.J."/>
            <person name="Dannebaum R.O."/>
            <person name="Kuo R.C."/>
            <person name="Labutti K."/>
            <person name="Haridas S."/>
            <person name="Kuo A."/>
            <person name="Salamov A."/>
            <person name="Ahrendt S.R."/>
            <person name="Lipzen A."/>
            <person name="Sullivan W."/>
            <person name="Andreopoulos W.B."/>
            <person name="Clum A."/>
            <person name="Lindquist E."/>
            <person name="Daum C."/>
            <person name="Ramamoorthy G.K."/>
            <person name="Gryganskyi A."/>
            <person name="Culley D."/>
            <person name="Magnuson J.K."/>
            <person name="James T.Y."/>
            <person name="O'Malley M.A."/>
            <person name="Stajich J.E."/>
            <person name="Spatafora J.W."/>
            <person name="Visel A."/>
            <person name="Grigoriev I.V."/>
        </authorList>
    </citation>
    <scope>NUCLEOTIDE SEQUENCE [LARGE SCALE GENOMIC DNA]</scope>
    <source>
        <strain evidence="1 2">CBS 115471</strain>
    </source>
</reference>
<organism evidence="1 2">
    <name type="scientific">Clohesyomyces aquaticus</name>
    <dbReference type="NCBI Taxonomy" id="1231657"/>
    <lineage>
        <taxon>Eukaryota</taxon>
        <taxon>Fungi</taxon>
        <taxon>Dikarya</taxon>
        <taxon>Ascomycota</taxon>
        <taxon>Pezizomycotina</taxon>
        <taxon>Dothideomycetes</taxon>
        <taxon>Pleosporomycetidae</taxon>
        <taxon>Pleosporales</taxon>
        <taxon>Lindgomycetaceae</taxon>
        <taxon>Clohesyomyces</taxon>
    </lineage>
</organism>
<gene>
    <name evidence="1" type="ORF">BCR34DRAFT_621430</name>
</gene>
<proteinExistence type="predicted"/>
<sequence length="160" mass="18350">MARIATIYHQLHAKLRLRRWSPSGVADFVIQADDELATVIEQLPRHLQKDEMQSGQAEMDSEGQQSWVATQRTSLVMVLLYYRLAGHRILQAYWLEGSKNFARARSICLSSAMGVIQSASSAAVTFKRLRSYQKLLERVKSQNKLAREGLFMLQELKIKR</sequence>
<accession>A0A1Y2A8K8</accession>